<reference evidence="1 2" key="1">
    <citation type="journal article" date="2014" name="PLoS Genet.">
        <title>Phylogenetically driven sequencing of extremely halophilic archaea reveals strategies for static and dynamic osmo-response.</title>
        <authorList>
            <person name="Becker E.A."/>
            <person name="Seitzer P.M."/>
            <person name="Tritt A."/>
            <person name="Larsen D."/>
            <person name="Krusor M."/>
            <person name="Yao A.I."/>
            <person name="Wu D."/>
            <person name="Madern D."/>
            <person name="Eisen J.A."/>
            <person name="Darling A.E."/>
            <person name="Facciotti M.T."/>
        </authorList>
    </citation>
    <scope>NUCLEOTIDE SEQUENCE [LARGE SCALE GENOMIC DNA]</scope>
    <source>
        <strain evidence="1 2">DSM 14210</strain>
    </source>
</reference>
<name>M0E233_9EURY</name>
<dbReference type="AlphaFoldDB" id="M0E233"/>
<dbReference type="Proteomes" id="UP000011523">
    <property type="component" value="Unassembled WGS sequence"/>
</dbReference>
<evidence type="ECO:0000313" key="1">
    <source>
        <dbReference type="EMBL" id="ELZ41846.1"/>
    </source>
</evidence>
<sequence length="143" mass="16093">MDKTRLSDDGKLQMYKDRRFGVDWGVGAQTSDATISEDDWRVSMDRMRDLCREGGLVFLPARNTPNVDGGLIGQVPTHADIELVDYETNNGSATMKTLKLHRVREVHPSDGTDVFDEVNYGHHTVHSLSKHGDKVVSTYLNLY</sequence>
<comment type="caution">
    <text evidence="1">The sequence shown here is derived from an EMBL/GenBank/DDBJ whole genome shotgun (WGS) entry which is preliminary data.</text>
</comment>
<accession>M0E233</accession>
<dbReference type="EMBL" id="AOJD01000003">
    <property type="protein sequence ID" value="ELZ41846.1"/>
    <property type="molecule type" value="Genomic_DNA"/>
</dbReference>
<proteinExistence type="predicted"/>
<evidence type="ECO:0000313" key="2">
    <source>
        <dbReference type="Proteomes" id="UP000011523"/>
    </source>
</evidence>
<gene>
    <name evidence="1" type="ORF">C472_00344</name>
</gene>
<organism evidence="1 2">
    <name type="scientific">Halorubrum tebenquichense DSM 14210</name>
    <dbReference type="NCBI Taxonomy" id="1227485"/>
    <lineage>
        <taxon>Archaea</taxon>
        <taxon>Methanobacteriati</taxon>
        <taxon>Methanobacteriota</taxon>
        <taxon>Stenosarchaea group</taxon>
        <taxon>Halobacteria</taxon>
        <taxon>Halobacteriales</taxon>
        <taxon>Haloferacaceae</taxon>
        <taxon>Halorubrum</taxon>
    </lineage>
</organism>
<keyword evidence="2" id="KW-1185">Reference proteome</keyword>
<protein>
    <submittedName>
        <fullName evidence="1">Uncharacterized protein</fullName>
    </submittedName>
</protein>